<feature type="region of interest" description="Disordered" evidence="8">
    <location>
        <begin position="1"/>
        <end position="24"/>
    </location>
</feature>
<evidence type="ECO:0000256" key="6">
    <source>
        <dbReference type="ARBA" id="ARBA00022989"/>
    </source>
</evidence>
<evidence type="ECO:0000256" key="5">
    <source>
        <dbReference type="ARBA" id="ARBA00022692"/>
    </source>
</evidence>
<feature type="transmembrane region" description="Helical" evidence="9">
    <location>
        <begin position="188"/>
        <end position="217"/>
    </location>
</feature>
<dbReference type="InterPro" id="IPR038731">
    <property type="entry name" value="RgtA/B/C-like"/>
</dbReference>
<comment type="caution">
    <text evidence="11">The sequence shown here is derived from an EMBL/GenBank/DDBJ whole genome shotgun (WGS) entry which is preliminary data.</text>
</comment>
<gene>
    <name evidence="11" type="ORF">E6K72_14080</name>
</gene>
<dbReference type="Proteomes" id="UP000317716">
    <property type="component" value="Unassembled WGS sequence"/>
</dbReference>
<feature type="transmembrane region" description="Helical" evidence="9">
    <location>
        <begin position="348"/>
        <end position="368"/>
    </location>
</feature>
<evidence type="ECO:0000313" key="11">
    <source>
        <dbReference type="EMBL" id="TMQ47382.1"/>
    </source>
</evidence>
<dbReference type="GO" id="GO:0016763">
    <property type="term" value="F:pentosyltransferase activity"/>
    <property type="evidence" value="ECO:0007669"/>
    <property type="project" value="TreeGrafter"/>
</dbReference>
<reference evidence="11 12" key="1">
    <citation type="journal article" date="2019" name="Nat. Microbiol.">
        <title>Mediterranean grassland soil C-N compound turnover is dependent on rainfall and depth, and is mediated by genomically divergent microorganisms.</title>
        <authorList>
            <person name="Diamond S."/>
            <person name="Andeer P.F."/>
            <person name="Li Z."/>
            <person name="Crits-Christoph A."/>
            <person name="Burstein D."/>
            <person name="Anantharaman K."/>
            <person name="Lane K.R."/>
            <person name="Thomas B.C."/>
            <person name="Pan C."/>
            <person name="Northen T.R."/>
            <person name="Banfield J.F."/>
        </authorList>
    </citation>
    <scope>NUCLEOTIDE SEQUENCE [LARGE SCALE GENOMIC DNA]</scope>
    <source>
        <strain evidence="11">WS_2</strain>
    </source>
</reference>
<comment type="subcellular location">
    <subcellularLocation>
        <location evidence="1">Cell membrane</location>
        <topology evidence="1">Multi-pass membrane protein</topology>
    </subcellularLocation>
</comment>
<evidence type="ECO:0000256" key="8">
    <source>
        <dbReference type="SAM" id="MobiDB-lite"/>
    </source>
</evidence>
<keyword evidence="5 9" id="KW-0812">Transmembrane</keyword>
<keyword evidence="2" id="KW-1003">Cell membrane</keyword>
<evidence type="ECO:0000256" key="7">
    <source>
        <dbReference type="ARBA" id="ARBA00023136"/>
    </source>
</evidence>
<feature type="domain" description="Glycosyltransferase RgtA/B/C/D-like" evidence="10">
    <location>
        <begin position="85"/>
        <end position="241"/>
    </location>
</feature>
<evidence type="ECO:0000313" key="12">
    <source>
        <dbReference type="Proteomes" id="UP000317716"/>
    </source>
</evidence>
<evidence type="ECO:0000256" key="4">
    <source>
        <dbReference type="ARBA" id="ARBA00022679"/>
    </source>
</evidence>
<keyword evidence="3" id="KW-0328">Glycosyltransferase</keyword>
<evidence type="ECO:0000259" key="10">
    <source>
        <dbReference type="Pfam" id="PF13231"/>
    </source>
</evidence>
<accession>A0A538S7L7</accession>
<name>A0A538S7L7_UNCEI</name>
<evidence type="ECO:0000256" key="2">
    <source>
        <dbReference type="ARBA" id="ARBA00022475"/>
    </source>
</evidence>
<protein>
    <submittedName>
        <fullName evidence="11">Glycosyltransferase family 39 protein</fullName>
    </submittedName>
</protein>
<feature type="transmembrane region" description="Helical" evidence="9">
    <location>
        <begin position="160"/>
        <end position="176"/>
    </location>
</feature>
<sequence>MTGRPRPAGGVEGSTAQEPQRGAPEPLRLFTGRTAWFAILGVAAVARLLFVALSPNVWQFLDSREYEDTALSLYQHGTYGLHTVRAPGYPTLIAAVYVAFGPHLVALRLVEAALGIFSVAWIGVVATRVFGPGAGLLSAALAALHPVLAFLPTIQYAENTLVFVVVLAFGAVFEAWRRGGLWRWAGSGVLWGLALLVRPNTVFALPGLAVGLGLALHRERRGWWAPALVGITACALTLAPWIVRSHRVHGDWFFIATGGGRQMWIGNNPLAEADSRVAGFVPDSLMQAETSRLPNDIAREHYLYRLAFTYMRDHPGRTVVLYLREVRNLLAFYPETRSRVHINVWSRMAQGLATAVMFTGALIALFRLRSETRLWVLACTAASFLLGSAFYFAILRYRMTVEPCLLWMAGAGWEAVLSRRARPAPETAPSTSRP</sequence>
<feature type="transmembrane region" description="Helical" evidence="9">
    <location>
        <begin position="374"/>
        <end position="394"/>
    </location>
</feature>
<organism evidence="11 12">
    <name type="scientific">Eiseniibacteriota bacterium</name>
    <dbReference type="NCBI Taxonomy" id="2212470"/>
    <lineage>
        <taxon>Bacteria</taxon>
        <taxon>Candidatus Eiseniibacteriota</taxon>
    </lineage>
</organism>
<dbReference type="EMBL" id="VBOS01000535">
    <property type="protein sequence ID" value="TMQ47382.1"/>
    <property type="molecule type" value="Genomic_DNA"/>
</dbReference>
<proteinExistence type="predicted"/>
<evidence type="ECO:0000256" key="1">
    <source>
        <dbReference type="ARBA" id="ARBA00004651"/>
    </source>
</evidence>
<dbReference type="PANTHER" id="PTHR33908:SF11">
    <property type="entry name" value="MEMBRANE PROTEIN"/>
    <property type="match status" value="1"/>
</dbReference>
<feature type="transmembrane region" description="Helical" evidence="9">
    <location>
        <begin position="79"/>
        <end position="100"/>
    </location>
</feature>
<feature type="transmembrane region" description="Helical" evidence="9">
    <location>
        <begin position="35"/>
        <end position="58"/>
    </location>
</feature>
<keyword evidence="4 11" id="KW-0808">Transferase</keyword>
<dbReference type="GO" id="GO:0005886">
    <property type="term" value="C:plasma membrane"/>
    <property type="evidence" value="ECO:0007669"/>
    <property type="project" value="UniProtKB-SubCell"/>
</dbReference>
<dbReference type="AlphaFoldDB" id="A0A538S7L7"/>
<keyword evidence="7 9" id="KW-0472">Membrane</keyword>
<feature type="transmembrane region" description="Helical" evidence="9">
    <location>
        <begin position="223"/>
        <end position="243"/>
    </location>
</feature>
<evidence type="ECO:0000256" key="3">
    <source>
        <dbReference type="ARBA" id="ARBA00022676"/>
    </source>
</evidence>
<feature type="transmembrane region" description="Helical" evidence="9">
    <location>
        <begin position="106"/>
        <end position="127"/>
    </location>
</feature>
<dbReference type="PANTHER" id="PTHR33908">
    <property type="entry name" value="MANNOSYLTRANSFERASE YKCB-RELATED"/>
    <property type="match status" value="1"/>
</dbReference>
<dbReference type="GO" id="GO:0009103">
    <property type="term" value="P:lipopolysaccharide biosynthetic process"/>
    <property type="evidence" value="ECO:0007669"/>
    <property type="project" value="UniProtKB-ARBA"/>
</dbReference>
<keyword evidence="6 9" id="KW-1133">Transmembrane helix</keyword>
<dbReference type="InterPro" id="IPR050297">
    <property type="entry name" value="LipidA_mod_glycosyltrf_83"/>
</dbReference>
<evidence type="ECO:0000256" key="9">
    <source>
        <dbReference type="SAM" id="Phobius"/>
    </source>
</evidence>
<dbReference type="Pfam" id="PF13231">
    <property type="entry name" value="PMT_2"/>
    <property type="match status" value="1"/>
</dbReference>